<protein>
    <submittedName>
        <fullName evidence="1">Uncharacterized protein</fullName>
    </submittedName>
</protein>
<sequence>MTTPTAIQLESRDAPDRYLSSLTEVEVVARRRPRLGGQNEEHFSKPHDNTYGYSVRVQRDEVAKTTLPQGILPFLRHFS</sequence>
<dbReference type="Proteomes" id="UP001283361">
    <property type="component" value="Unassembled WGS sequence"/>
</dbReference>
<evidence type="ECO:0000313" key="1">
    <source>
        <dbReference type="EMBL" id="KAK3728911.1"/>
    </source>
</evidence>
<accession>A0AAE1CQJ2</accession>
<evidence type="ECO:0000313" key="2">
    <source>
        <dbReference type="Proteomes" id="UP001283361"/>
    </source>
</evidence>
<gene>
    <name evidence="1" type="ORF">RRG08_051559</name>
</gene>
<comment type="caution">
    <text evidence="1">The sequence shown here is derived from an EMBL/GenBank/DDBJ whole genome shotgun (WGS) entry which is preliminary data.</text>
</comment>
<keyword evidence="2" id="KW-1185">Reference proteome</keyword>
<dbReference type="AlphaFoldDB" id="A0AAE1CQJ2"/>
<name>A0AAE1CQJ2_9GAST</name>
<proteinExistence type="predicted"/>
<dbReference type="EMBL" id="JAWDGP010007166">
    <property type="protein sequence ID" value="KAK3728911.1"/>
    <property type="molecule type" value="Genomic_DNA"/>
</dbReference>
<reference evidence="1" key="1">
    <citation type="journal article" date="2023" name="G3 (Bethesda)">
        <title>A reference genome for the long-term kleptoplast-retaining sea slug Elysia crispata morphotype clarki.</title>
        <authorList>
            <person name="Eastman K.E."/>
            <person name="Pendleton A.L."/>
            <person name="Shaikh M.A."/>
            <person name="Suttiyut T."/>
            <person name="Ogas R."/>
            <person name="Tomko P."/>
            <person name="Gavelis G."/>
            <person name="Widhalm J.R."/>
            <person name="Wisecaver J.H."/>
        </authorList>
    </citation>
    <scope>NUCLEOTIDE SEQUENCE</scope>
    <source>
        <strain evidence="1">ECLA1</strain>
    </source>
</reference>
<organism evidence="1 2">
    <name type="scientific">Elysia crispata</name>
    <name type="common">lettuce slug</name>
    <dbReference type="NCBI Taxonomy" id="231223"/>
    <lineage>
        <taxon>Eukaryota</taxon>
        <taxon>Metazoa</taxon>
        <taxon>Spiralia</taxon>
        <taxon>Lophotrochozoa</taxon>
        <taxon>Mollusca</taxon>
        <taxon>Gastropoda</taxon>
        <taxon>Heterobranchia</taxon>
        <taxon>Euthyneura</taxon>
        <taxon>Panpulmonata</taxon>
        <taxon>Sacoglossa</taxon>
        <taxon>Placobranchoidea</taxon>
        <taxon>Plakobranchidae</taxon>
        <taxon>Elysia</taxon>
    </lineage>
</organism>